<feature type="transmembrane region" description="Helical" evidence="1">
    <location>
        <begin position="22"/>
        <end position="42"/>
    </location>
</feature>
<feature type="transmembrane region" description="Helical" evidence="1">
    <location>
        <begin position="54"/>
        <end position="73"/>
    </location>
</feature>
<evidence type="ECO:0000313" key="2">
    <source>
        <dbReference type="EMBL" id="KRM94196.1"/>
    </source>
</evidence>
<dbReference type="AlphaFoldDB" id="A0A0R2CWS3"/>
<sequence length="128" mass="14002">MAINASPSKMNKGNNADIVSGLSYLSIFFLPIIFPIITWIAGRKNKEVVANSKMALLLHVIPVALTVGLMWLMNTAQIYAIGSWVAWVDTPSTTAIFFILAIAAFYIINIYMGVRRMLGLHSPSGEEG</sequence>
<dbReference type="Proteomes" id="UP000051256">
    <property type="component" value="Unassembled WGS sequence"/>
</dbReference>
<keyword evidence="1" id="KW-0472">Membrane</keyword>
<dbReference type="STRING" id="1423802.FC56_GL001144"/>
<dbReference type="PATRIC" id="fig|1423802.4.peg.1160"/>
<gene>
    <name evidence="2" type="ORF">FC56_GL001144</name>
</gene>
<protein>
    <submittedName>
        <fullName evidence="2">Uncharacterized protein</fullName>
    </submittedName>
</protein>
<name>A0A0R2CWS3_9LACO</name>
<dbReference type="EMBL" id="AYZR01000004">
    <property type="protein sequence ID" value="KRM94196.1"/>
    <property type="molecule type" value="Genomic_DNA"/>
</dbReference>
<reference evidence="2 3" key="1">
    <citation type="journal article" date="2015" name="Genome Announc.">
        <title>Expanding the biotechnology potential of lactobacilli through comparative genomics of 213 strains and associated genera.</title>
        <authorList>
            <person name="Sun Z."/>
            <person name="Harris H.M."/>
            <person name="McCann A."/>
            <person name="Guo C."/>
            <person name="Argimon S."/>
            <person name="Zhang W."/>
            <person name="Yang X."/>
            <person name="Jeffery I.B."/>
            <person name="Cooney J.C."/>
            <person name="Kagawa T.F."/>
            <person name="Liu W."/>
            <person name="Song Y."/>
            <person name="Salvetti E."/>
            <person name="Wrobel A."/>
            <person name="Rasinkangas P."/>
            <person name="Parkhill J."/>
            <person name="Rea M.C."/>
            <person name="O'Sullivan O."/>
            <person name="Ritari J."/>
            <person name="Douillard F.P."/>
            <person name="Paul Ross R."/>
            <person name="Yang R."/>
            <person name="Briner A.E."/>
            <person name="Felis G.E."/>
            <person name="de Vos W.M."/>
            <person name="Barrangou R."/>
            <person name="Klaenhammer T.R."/>
            <person name="Caufield P.W."/>
            <person name="Cui Y."/>
            <person name="Zhang H."/>
            <person name="O'Toole P.W."/>
        </authorList>
    </citation>
    <scope>NUCLEOTIDE SEQUENCE [LARGE SCALE GENOMIC DNA]</scope>
    <source>
        <strain evidence="2 3">DSM 24302</strain>
    </source>
</reference>
<organism evidence="2 3">
    <name type="scientific">Lentilactobacillus senioris DSM 24302 = JCM 17472</name>
    <dbReference type="NCBI Taxonomy" id="1423802"/>
    <lineage>
        <taxon>Bacteria</taxon>
        <taxon>Bacillati</taxon>
        <taxon>Bacillota</taxon>
        <taxon>Bacilli</taxon>
        <taxon>Lactobacillales</taxon>
        <taxon>Lactobacillaceae</taxon>
        <taxon>Lentilactobacillus</taxon>
    </lineage>
</organism>
<comment type="caution">
    <text evidence="2">The sequence shown here is derived from an EMBL/GenBank/DDBJ whole genome shotgun (WGS) entry which is preliminary data.</text>
</comment>
<proteinExistence type="predicted"/>
<keyword evidence="1" id="KW-1133">Transmembrane helix</keyword>
<accession>A0A0R2CWS3</accession>
<feature type="transmembrane region" description="Helical" evidence="1">
    <location>
        <begin position="93"/>
        <end position="114"/>
    </location>
</feature>
<keyword evidence="3" id="KW-1185">Reference proteome</keyword>
<keyword evidence="1" id="KW-0812">Transmembrane</keyword>
<evidence type="ECO:0000256" key="1">
    <source>
        <dbReference type="SAM" id="Phobius"/>
    </source>
</evidence>
<dbReference type="RefSeq" id="WP_054671101.1">
    <property type="nucleotide sequence ID" value="NZ_AYZR01000004.1"/>
</dbReference>
<evidence type="ECO:0000313" key="3">
    <source>
        <dbReference type="Proteomes" id="UP000051256"/>
    </source>
</evidence>